<dbReference type="SMART" id="SM00729">
    <property type="entry name" value="Elp3"/>
    <property type="match status" value="1"/>
</dbReference>
<evidence type="ECO:0000256" key="2">
    <source>
        <dbReference type="ARBA" id="ARBA00022603"/>
    </source>
</evidence>
<dbReference type="Pfam" id="PF04055">
    <property type="entry name" value="Radical_SAM"/>
    <property type="match status" value="1"/>
</dbReference>
<evidence type="ECO:0000313" key="10">
    <source>
        <dbReference type="EMBL" id="HFC97207.1"/>
    </source>
</evidence>
<dbReference type="SFLD" id="SFLDS00029">
    <property type="entry name" value="Radical_SAM"/>
    <property type="match status" value="1"/>
</dbReference>
<dbReference type="SFLD" id="SFLDG01082">
    <property type="entry name" value="B12-binding_domain_containing"/>
    <property type="match status" value="1"/>
</dbReference>
<protein>
    <submittedName>
        <fullName evidence="10">Radical SAM protein</fullName>
    </submittedName>
</protein>
<dbReference type="EMBL" id="DRMH01000020">
    <property type="protein sequence ID" value="HFC97207.1"/>
    <property type="molecule type" value="Genomic_DNA"/>
</dbReference>
<dbReference type="Proteomes" id="UP000886043">
    <property type="component" value="Unassembled WGS sequence"/>
</dbReference>
<dbReference type="InterPro" id="IPR006638">
    <property type="entry name" value="Elp3/MiaA/NifB-like_rSAM"/>
</dbReference>
<dbReference type="Gene3D" id="3.80.30.20">
    <property type="entry name" value="tm_1862 like domain"/>
    <property type="match status" value="1"/>
</dbReference>
<dbReference type="SFLD" id="SFLDG01123">
    <property type="entry name" value="methyltransferase_(Class_B)"/>
    <property type="match status" value="1"/>
</dbReference>
<dbReference type="InterPro" id="IPR051198">
    <property type="entry name" value="BchE-like"/>
</dbReference>
<dbReference type="PROSITE" id="PS51332">
    <property type="entry name" value="B12_BINDING"/>
    <property type="match status" value="1"/>
</dbReference>
<evidence type="ECO:0000259" key="8">
    <source>
        <dbReference type="PROSITE" id="PS51332"/>
    </source>
</evidence>
<dbReference type="CDD" id="cd02068">
    <property type="entry name" value="radical_SAM_B12_BD"/>
    <property type="match status" value="1"/>
</dbReference>
<evidence type="ECO:0000256" key="1">
    <source>
        <dbReference type="ARBA" id="ARBA00001966"/>
    </source>
</evidence>
<dbReference type="InterPro" id="IPR036724">
    <property type="entry name" value="Cobalamin-bd_sf"/>
</dbReference>
<keyword evidence="7" id="KW-0411">Iron-sulfur</keyword>
<comment type="caution">
    <text evidence="10">The sequence shown here is derived from an EMBL/GenBank/DDBJ whole genome shotgun (WGS) entry which is preliminary data.</text>
</comment>
<dbReference type="CDD" id="cd01335">
    <property type="entry name" value="Radical_SAM"/>
    <property type="match status" value="1"/>
</dbReference>
<evidence type="ECO:0000259" key="9">
    <source>
        <dbReference type="PROSITE" id="PS51918"/>
    </source>
</evidence>
<evidence type="ECO:0000256" key="7">
    <source>
        <dbReference type="ARBA" id="ARBA00023014"/>
    </source>
</evidence>
<keyword evidence="5" id="KW-0479">Metal-binding</keyword>
<gene>
    <name evidence="10" type="ORF">ENJ40_01945</name>
</gene>
<evidence type="ECO:0000256" key="5">
    <source>
        <dbReference type="ARBA" id="ARBA00022723"/>
    </source>
</evidence>
<keyword evidence="4" id="KW-0949">S-adenosyl-L-methionine</keyword>
<dbReference type="PROSITE" id="PS51918">
    <property type="entry name" value="RADICAL_SAM"/>
    <property type="match status" value="1"/>
</dbReference>
<dbReference type="InterPro" id="IPR007197">
    <property type="entry name" value="rSAM"/>
</dbReference>
<name>A0A7C3CFB9_9BACT</name>
<evidence type="ECO:0000256" key="4">
    <source>
        <dbReference type="ARBA" id="ARBA00022691"/>
    </source>
</evidence>
<keyword evidence="2" id="KW-0489">Methyltransferase</keyword>
<keyword evidence="3" id="KW-0808">Transferase</keyword>
<dbReference type="PANTHER" id="PTHR43409:SF7">
    <property type="entry name" value="BLL1977 PROTEIN"/>
    <property type="match status" value="1"/>
</dbReference>
<dbReference type="InterPro" id="IPR023404">
    <property type="entry name" value="rSAM_horseshoe"/>
</dbReference>
<dbReference type="GO" id="GO:0005829">
    <property type="term" value="C:cytosol"/>
    <property type="evidence" value="ECO:0007669"/>
    <property type="project" value="TreeGrafter"/>
</dbReference>
<feature type="domain" description="B12-binding" evidence="8">
    <location>
        <begin position="9"/>
        <end position="132"/>
    </location>
</feature>
<proteinExistence type="predicted"/>
<dbReference type="GO" id="GO:0003824">
    <property type="term" value="F:catalytic activity"/>
    <property type="evidence" value="ECO:0007669"/>
    <property type="project" value="InterPro"/>
</dbReference>
<dbReference type="Gene3D" id="3.40.50.280">
    <property type="entry name" value="Cobalamin-binding domain"/>
    <property type="match status" value="1"/>
</dbReference>
<dbReference type="GO" id="GO:0046872">
    <property type="term" value="F:metal ion binding"/>
    <property type="evidence" value="ECO:0007669"/>
    <property type="project" value="UniProtKB-KW"/>
</dbReference>
<sequence length="455" mass="52485">MNIVGIEPRNTRTHVFSAFRLPRLALPLLGTMLRNRGHRVTVFLEEWGEVDESVVREADLVLISTITPTAPRAYALAERIRRTYGKPVVLGGPHVTFCPDEALEYADFVVRGEGEFTVLDLVEALSDGGGWEEIAGLSYRRGEEKVHNPAREGFVELDDLPVPDFSLVPGVSAEKLRIYPIMTSRGCPYGCIFCSVIAMFGRRYRYRSSELILEELSRIQAGQHVFFYDDNFAANRKRTKELLENLVRRGFQGGWSAQVRIDIYKDPELLELMRRSGCFVVYIGLESVNPETLKAFRKGITYQEIEEGIRTLHRYGIRVHGMFVLGADTDTEETIRATLEFAQRVGLDSAQFLILTPVPGTRLFEDYQKAGRIFETSWDLYDGHHVVFRPAQLSAKRLQELSYLLHRRFYSLREALRFLLRGDLYGAYLRYLGRGFVKRWWRENREFFRRLEAMS</sequence>
<accession>A0A7C3CFB9</accession>
<dbReference type="InterPro" id="IPR058240">
    <property type="entry name" value="rSAM_sf"/>
</dbReference>
<reference evidence="10" key="1">
    <citation type="journal article" date="2020" name="mSystems">
        <title>Genome- and Community-Level Interaction Insights into Carbon Utilization and Element Cycling Functions of Hydrothermarchaeota in Hydrothermal Sediment.</title>
        <authorList>
            <person name="Zhou Z."/>
            <person name="Liu Y."/>
            <person name="Xu W."/>
            <person name="Pan J."/>
            <person name="Luo Z.H."/>
            <person name="Li M."/>
        </authorList>
    </citation>
    <scope>NUCLEOTIDE SEQUENCE [LARGE SCALE GENOMIC DNA]</scope>
    <source>
        <strain evidence="10">HyVt-483</strain>
    </source>
</reference>
<evidence type="ECO:0000256" key="6">
    <source>
        <dbReference type="ARBA" id="ARBA00023004"/>
    </source>
</evidence>
<dbReference type="InterPro" id="IPR006158">
    <property type="entry name" value="Cobalamin-bd"/>
</dbReference>
<dbReference type="GO" id="GO:0031419">
    <property type="term" value="F:cobalamin binding"/>
    <property type="evidence" value="ECO:0007669"/>
    <property type="project" value="InterPro"/>
</dbReference>
<dbReference type="AlphaFoldDB" id="A0A7C3CFB9"/>
<dbReference type="SUPFAM" id="SSF102114">
    <property type="entry name" value="Radical SAM enzymes"/>
    <property type="match status" value="1"/>
</dbReference>
<evidence type="ECO:0000256" key="3">
    <source>
        <dbReference type="ARBA" id="ARBA00022679"/>
    </source>
</evidence>
<dbReference type="PANTHER" id="PTHR43409">
    <property type="entry name" value="ANAEROBIC MAGNESIUM-PROTOPORPHYRIN IX MONOMETHYL ESTER CYCLASE-RELATED"/>
    <property type="match status" value="1"/>
</dbReference>
<dbReference type="SUPFAM" id="SSF52242">
    <property type="entry name" value="Cobalamin (vitamin B12)-binding domain"/>
    <property type="match status" value="1"/>
</dbReference>
<comment type="cofactor">
    <cofactor evidence="1">
        <name>[4Fe-4S] cluster</name>
        <dbReference type="ChEBI" id="CHEBI:49883"/>
    </cofactor>
</comment>
<organism evidence="10">
    <name type="scientific">Thermosulfurimonas dismutans</name>
    <dbReference type="NCBI Taxonomy" id="999894"/>
    <lineage>
        <taxon>Bacteria</taxon>
        <taxon>Pseudomonadati</taxon>
        <taxon>Thermodesulfobacteriota</taxon>
        <taxon>Thermodesulfobacteria</taxon>
        <taxon>Thermodesulfobacteriales</taxon>
        <taxon>Thermodesulfobacteriaceae</taxon>
        <taxon>Thermosulfurimonas</taxon>
    </lineage>
</organism>
<dbReference type="Pfam" id="PF02310">
    <property type="entry name" value="B12-binding"/>
    <property type="match status" value="1"/>
</dbReference>
<dbReference type="InterPro" id="IPR034466">
    <property type="entry name" value="Methyltransferase_Class_B"/>
</dbReference>
<keyword evidence="6" id="KW-0408">Iron</keyword>
<dbReference type="GO" id="GO:0051539">
    <property type="term" value="F:4 iron, 4 sulfur cluster binding"/>
    <property type="evidence" value="ECO:0007669"/>
    <property type="project" value="UniProtKB-KW"/>
</dbReference>
<feature type="domain" description="Radical SAM core" evidence="9">
    <location>
        <begin position="173"/>
        <end position="391"/>
    </location>
</feature>